<dbReference type="OrthoDB" id="845076at2759"/>
<dbReference type="EMBL" id="JACGCM010001279">
    <property type="protein sequence ID" value="KAF6157266.1"/>
    <property type="molecule type" value="Genomic_DNA"/>
</dbReference>
<dbReference type="PANTHER" id="PTHR33874:SF4">
    <property type="entry name" value="EXPRESSED PROTEIN"/>
    <property type="match status" value="1"/>
</dbReference>
<dbReference type="PANTHER" id="PTHR33874">
    <property type="entry name" value="RING FINGER PROTEIN"/>
    <property type="match status" value="1"/>
</dbReference>
<feature type="region of interest" description="Disordered" evidence="1">
    <location>
        <begin position="30"/>
        <end position="51"/>
    </location>
</feature>
<feature type="transmembrane region" description="Helical" evidence="2">
    <location>
        <begin position="192"/>
        <end position="213"/>
    </location>
</feature>
<keyword evidence="4" id="KW-1185">Reference proteome</keyword>
<sequence length="237" mass="26286">MGHGNPLEVIETVMEVADVAWTAMELRHHHHHNHQNPNFDSNSPPNEELQQQIASLRSENLRLRNILEENLKLIEHVADHHHHPSLSDDCPPDLYKHLSAAVDSATFLTQLGSLQQASLGTPHNGFPFKQATGADLQSLETLVNVGTKEPSWWVWVTDENVPSSLEEWSGIDNDAVTQALGSMNKLGKMLKVWHAGQIFYILATWGLAFSGLYRHRAVVRLAAKGVGATGKIILKAL</sequence>
<keyword evidence="2" id="KW-1133">Transmembrane helix</keyword>
<keyword evidence="2" id="KW-0812">Transmembrane</keyword>
<evidence type="ECO:0000313" key="4">
    <source>
        <dbReference type="Proteomes" id="UP000541444"/>
    </source>
</evidence>
<dbReference type="AlphaFoldDB" id="A0A7J7MQW5"/>
<feature type="compositionally biased region" description="Polar residues" evidence="1">
    <location>
        <begin position="35"/>
        <end position="51"/>
    </location>
</feature>
<evidence type="ECO:0000256" key="2">
    <source>
        <dbReference type="SAM" id="Phobius"/>
    </source>
</evidence>
<reference evidence="3 4" key="1">
    <citation type="journal article" date="2020" name="IScience">
        <title>Genome Sequencing of the Endangered Kingdonia uniflora (Circaeasteraceae, Ranunculales) Reveals Potential Mechanisms of Evolutionary Specialization.</title>
        <authorList>
            <person name="Sun Y."/>
            <person name="Deng T."/>
            <person name="Zhang A."/>
            <person name="Moore M.J."/>
            <person name="Landis J.B."/>
            <person name="Lin N."/>
            <person name="Zhang H."/>
            <person name="Zhang X."/>
            <person name="Huang J."/>
            <person name="Zhang X."/>
            <person name="Sun H."/>
            <person name="Wang H."/>
        </authorList>
    </citation>
    <scope>NUCLEOTIDE SEQUENCE [LARGE SCALE GENOMIC DNA]</scope>
    <source>
        <strain evidence="3">TB1705</strain>
        <tissue evidence="3">Leaf</tissue>
    </source>
</reference>
<gene>
    <name evidence="3" type="ORF">GIB67_029885</name>
</gene>
<evidence type="ECO:0000256" key="1">
    <source>
        <dbReference type="SAM" id="MobiDB-lite"/>
    </source>
</evidence>
<keyword evidence="2" id="KW-0472">Membrane</keyword>
<evidence type="ECO:0000313" key="3">
    <source>
        <dbReference type="EMBL" id="KAF6157266.1"/>
    </source>
</evidence>
<proteinExistence type="predicted"/>
<name>A0A7J7MQW5_9MAGN</name>
<protein>
    <submittedName>
        <fullName evidence="3">Uncharacterized protein</fullName>
    </submittedName>
</protein>
<organism evidence="3 4">
    <name type="scientific">Kingdonia uniflora</name>
    <dbReference type="NCBI Taxonomy" id="39325"/>
    <lineage>
        <taxon>Eukaryota</taxon>
        <taxon>Viridiplantae</taxon>
        <taxon>Streptophyta</taxon>
        <taxon>Embryophyta</taxon>
        <taxon>Tracheophyta</taxon>
        <taxon>Spermatophyta</taxon>
        <taxon>Magnoliopsida</taxon>
        <taxon>Ranunculales</taxon>
        <taxon>Circaeasteraceae</taxon>
        <taxon>Kingdonia</taxon>
    </lineage>
</organism>
<comment type="caution">
    <text evidence="3">The sequence shown here is derived from an EMBL/GenBank/DDBJ whole genome shotgun (WGS) entry which is preliminary data.</text>
</comment>
<accession>A0A7J7MQW5</accession>
<dbReference type="Proteomes" id="UP000541444">
    <property type="component" value="Unassembled WGS sequence"/>
</dbReference>